<evidence type="ECO:0000313" key="4">
    <source>
        <dbReference type="Proteomes" id="UP000076848"/>
    </source>
</evidence>
<name>A0A157SAB2_9BORD</name>
<evidence type="ECO:0000313" key="3">
    <source>
        <dbReference type="EMBL" id="SAI67377.1"/>
    </source>
</evidence>
<keyword evidence="4" id="KW-1185">Reference proteome</keyword>
<dbReference type="InterPro" id="IPR000836">
    <property type="entry name" value="PRTase_dom"/>
</dbReference>
<dbReference type="CDD" id="cd06223">
    <property type="entry name" value="PRTases_typeI"/>
    <property type="match status" value="1"/>
</dbReference>
<dbReference type="PANTHER" id="PTHR47505:SF1">
    <property type="entry name" value="DNA UTILIZATION PROTEIN YHGH"/>
    <property type="match status" value="1"/>
</dbReference>
<comment type="similarity">
    <text evidence="1">Belongs to the ComF/GntX family.</text>
</comment>
<keyword evidence="3" id="KW-0808">Transferase</keyword>
<dbReference type="Gene3D" id="3.40.50.2020">
    <property type="match status" value="1"/>
</dbReference>
<evidence type="ECO:0000256" key="1">
    <source>
        <dbReference type="ARBA" id="ARBA00008007"/>
    </source>
</evidence>
<dbReference type="Proteomes" id="UP000076848">
    <property type="component" value="Unassembled WGS sequence"/>
</dbReference>
<dbReference type="Pfam" id="PF00156">
    <property type="entry name" value="Pribosyltran"/>
    <property type="match status" value="1"/>
</dbReference>
<dbReference type="GO" id="GO:0016740">
    <property type="term" value="F:transferase activity"/>
    <property type="evidence" value="ECO:0007669"/>
    <property type="project" value="UniProtKB-KW"/>
</dbReference>
<dbReference type="AlphaFoldDB" id="A0A157SAB2"/>
<dbReference type="PANTHER" id="PTHR47505">
    <property type="entry name" value="DNA UTILIZATION PROTEIN YHGH"/>
    <property type="match status" value="1"/>
</dbReference>
<dbReference type="OrthoDB" id="9793412at2"/>
<organism evidence="3 4">
    <name type="scientific">Bordetella ansorpii</name>
    <dbReference type="NCBI Taxonomy" id="288768"/>
    <lineage>
        <taxon>Bacteria</taxon>
        <taxon>Pseudomonadati</taxon>
        <taxon>Pseudomonadota</taxon>
        <taxon>Betaproteobacteria</taxon>
        <taxon>Burkholderiales</taxon>
        <taxon>Alcaligenaceae</taxon>
        <taxon>Bordetella</taxon>
    </lineage>
</organism>
<dbReference type="SUPFAM" id="SSF53271">
    <property type="entry name" value="PRTase-like"/>
    <property type="match status" value="1"/>
</dbReference>
<dbReference type="InterPro" id="IPR051910">
    <property type="entry name" value="ComF/GntX_DNA_util-trans"/>
</dbReference>
<reference evidence="3 4" key="1">
    <citation type="submission" date="2016-04" db="EMBL/GenBank/DDBJ databases">
        <authorList>
            <consortium name="Pathogen Informatics"/>
        </authorList>
    </citation>
    <scope>NUCLEOTIDE SEQUENCE [LARGE SCALE GENOMIC DNA]</scope>
    <source>
        <strain evidence="3 4">H050680373</strain>
    </source>
</reference>
<gene>
    <name evidence="3" type="ORF">SAMEA3906486_01479</name>
</gene>
<dbReference type="EMBL" id="FKIF01000002">
    <property type="protein sequence ID" value="SAI67377.1"/>
    <property type="molecule type" value="Genomic_DNA"/>
</dbReference>
<proteinExistence type="inferred from homology"/>
<dbReference type="InterPro" id="IPR029057">
    <property type="entry name" value="PRTase-like"/>
</dbReference>
<sequence length="271" mass="28837">MPFIIAHPLADTLRSALRAWGLAWRRLAARAGSACPACGGAARGGRLCEACAQDVLNGVLDPEVLRCERCALRLPAAALPRDLPAGVCLCVDCLLHPPAFSQAVAAFDYEPPFDSLIQRYKGEHRYVMAGALAHLLYCAWMAADGDAPAVQALVPIPASRTSLRRRGFNPAGELAAALGAQARLPVLRTALHRRREDGRRQASLGRRERESAVLGLYACRRSLSGLHVGLVDDVMTTGSTVDAAARVLLQAGAARVTVLVAARTPAVPQRD</sequence>
<evidence type="ECO:0000259" key="2">
    <source>
        <dbReference type="Pfam" id="PF00156"/>
    </source>
</evidence>
<protein>
    <submittedName>
        <fullName evidence="3">Phosphoribosyl transferase</fullName>
    </submittedName>
</protein>
<feature type="domain" description="Phosphoribosyltransferase" evidence="2">
    <location>
        <begin position="164"/>
        <end position="265"/>
    </location>
</feature>
<accession>A0A157SAB2</accession>
<dbReference type="STRING" id="288768.SAMEA3906486_01479"/>